<dbReference type="Proteomes" id="UP001500185">
    <property type="component" value="Unassembled WGS sequence"/>
</dbReference>
<keyword evidence="1" id="KW-0812">Transmembrane</keyword>
<sequence>MLNIKRPKMKRLLNSKVLSNLLWMVFGTMGVLIYYPKQEYWIAGLMVIIATLYAIKLVKSIRKNA</sequence>
<evidence type="ECO:0000256" key="1">
    <source>
        <dbReference type="SAM" id="Phobius"/>
    </source>
</evidence>
<dbReference type="EMBL" id="BAAAGG010000005">
    <property type="protein sequence ID" value="GAA0758495.1"/>
    <property type="molecule type" value="Genomic_DNA"/>
</dbReference>
<feature type="transmembrane region" description="Helical" evidence="1">
    <location>
        <begin position="40"/>
        <end position="58"/>
    </location>
</feature>
<name>A0ABP3VGE3_9FLAO</name>
<proteinExistence type="predicted"/>
<keyword evidence="3" id="KW-1185">Reference proteome</keyword>
<comment type="caution">
    <text evidence="2">The sequence shown here is derived from an EMBL/GenBank/DDBJ whole genome shotgun (WGS) entry which is preliminary data.</text>
</comment>
<organism evidence="2 3">
    <name type="scientific">Psychroflexus lacisalsi</name>
    <dbReference type="NCBI Taxonomy" id="503928"/>
    <lineage>
        <taxon>Bacteria</taxon>
        <taxon>Pseudomonadati</taxon>
        <taxon>Bacteroidota</taxon>
        <taxon>Flavobacteriia</taxon>
        <taxon>Flavobacteriales</taxon>
        <taxon>Flavobacteriaceae</taxon>
        <taxon>Psychroflexus</taxon>
    </lineage>
</organism>
<reference evidence="3" key="1">
    <citation type="journal article" date="2019" name="Int. J. Syst. Evol. Microbiol.">
        <title>The Global Catalogue of Microorganisms (GCM) 10K type strain sequencing project: providing services to taxonomists for standard genome sequencing and annotation.</title>
        <authorList>
            <consortium name="The Broad Institute Genomics Platform"/>
            <consortium name="The Broad Institute Genome Sequencing Center for Infectious Disease"/>
            <person name="Wu L."/>
            <person name="Ma J."/>
        </authorList>
    </citation>
    <scope>NUCLEOTIDE SEQUENCE [LARGE SCALE GENOMIC DNA]</scope>
    <source>
        <strain evidence="3">JCM 16231</strain>
    </source>
</reference>
<evidence type="ECO:0000313" key="3">
    <source>
        <dbReference type="Proteomes" id="UP001500185"/>
    </source>
</evidence>
<evidence type="ECO:0000313" key="2">
    <source>
        <dbReference type="EMBL" id="GAA0758495.1"/>
    </source>
</evidence>
<protein>
    <submittedName>
        <fullName evidence="2">Uncharacterized protein</fullName>
    </submittedName>
</protein>
<accession>A0ABP3VGE3</accession>
<feature type="transmembrane region" description="Helical" evidence="1">
    <location>
        <begin position="12"/>
        <end position="34"/>
    </location>
</feature>
<keyword evidence="1" id="KW-1133">Transmembrane helix</keyword>
<gene>
    <name evidence="2" type="ORF">GCM10009433_15740</name>
</gene>
<keyword evidence="1" id="KW-0472">Membrane</keyword>